<accession>A0A8H3U0F7</accession>
<evidence type="ECO:0000256" key="5">
    <source>
        <dbReference type="ARBA" id="ARBA00022517"/>
    </source>
</evidence>
<dbReference type="InterPro" id="IPR037188">
    <property type="entry name" value="Sdo1/SBDS_central_sf"/>
</dbReference>
<keyword evidence="12" id="KW-1185">Reference proteome</keyword>
<evidence type="ECO:0000313" key="12">
    <source>
        <dbReference type="Proteomes" id="UP000620104"/>
    </source>
</evidence>
<dbReference type="InterPro" id="IPR018978">
    <property type="entry name" value="SDO1/SBDS_central"/>
</dbReference>
<dbReference type="PROSITE" id="PS01267">
    <property type="entry name" value="UPF0023"/>
    <property type="match status" value="1"/>
</dbReference>
<dbReference type="GO" id="GO:0005634">
    <property type="term" value="C:nucleus"/>
    <property type="evidence" value="ECO:0007669"/>
    <property type="project" value="UniProtKB-SubCell"/>
</dbReference>
<dbReference type="SUPFAM" id="SSF89895">
    <property type="entry name" value="FYSH domain"/>
    <property type="match status" value="1"/>
</dbReference>
<proteinExistence type="inferred from homology"/>
<evidence type="ECO:0000256" key="1">
    <source>
        <dbReference type="ARBA" id="ARBA00004123"/>
    </source>
</evidence>
<comment type="subcellular location">
    <subcellularLocation>
        <location evidence="2">Cytoplasm</location>
    </subcellularLocation>
    <subcellularLocation>
        <location evidence="1">Nucleus</location>
    </subcellularLocation>
</comment>
<dbReference type="Gene3D" id="1.10.10.900">
    <property type="entry name" value="SBDS protein C-terminal domain, subdomain 1"/>
    <property type="match status" value="1"/>
</dbReference>
<dbReference type="Pfam" id="PF20268">
    <property type="entry name" value="SBDS_C"/>
    <property type="match status" value="1"/>
</dbReference>
<dbReference type="PANTHER" id="PTHR10927">
    <property type="entry name" value="RIBOSOME MATURATION PROTEIN SBDS"/>
    <property type="match status" value="1"/>
</dbReference>
<evidence type="ECO:0000259" key="8">
    <source>
        <dbReference type="Pfam" id="PF01172"/>
    </source>
</evidence>
<dbReference type="Gene3D" id="3.30.1250.10">
    <property type="entry name" value="Ribosome maturation protein SBDS, N-terminal domain"/>
    <property type="match status" value="1"/>
</dbReference>
<evidence type="ECO:0000256" key="6">
    <source>
        <dbReference type="ARBA" id="ARBA00023242"/>
    </source>
</evidence>
<dbReference type="InterPro" id="IPR039100">
    <property type="entry name" value="Sdo1/SBDS-like"/>
</dbReference>
<dbReference type="Gene3D" id="3.30.70.240">
    <property type="match status" value="1"/>
</dbReference>
<dbReference type="NCBIfam" id="TIGR00291">
    <property type="entry name" value="RNA_SBDS"/>
    <property type="match status" value="1"/>
</dbReference>
<name>A0A8H3U0F7_9TREE</name>
<gene>
    <name evidence="11" type="ORF">NliqN6_6850</name>
</gene>
<dbReference type="InterPro" id="IPR046928">
    <property type="entry name" value="SDO1/SBDS_C"/>
</dbReference>
<evidence type="ECO:0000256" key="4">
    <source>
        <dbReference type="ARBA" id="ARBA00022490"/>
    </source>
</evidence>
<organism evidence="11 12">
    <name type="scientific">Naganishia liquefaciens</name>
    <dbReference type="NCBI Taxonomy" id="104408"/>
    <lineage>
        <taxon>Eukaryota</taxon>
        <taxon>Fungi</taxon>
        <taxon>Dikarya</taxon>
        <taxon>Basidiomycota</taxon>
        <taxon>Agaricomycotina</taxon>
        <taxon>Tremellomycetes</taxon>
        <taxon>Filobasidiales</taxon>
        <taxon>Filobasidiaceae</taxon>
        <taxon>Naganishia</taxon>
    </lineage>
</organism>
<evidence type="ECO:0008006" key="13">
    <source>
        <dbReference type="Google" id="ProtNLM"/>
    </source>
</evidence>
<dbReference type="InterPro" id="IPR019783">
    <property type="entry name" value="SDO1/SBDS_N"/>
</dbReference>
<dbReference type="Pfam" id="PF01172">
    <property type="entry name" value="SBDS_N"/>
    <property type="match status" value="1"/>
</dbReference>
<keyword evidence="6" id="KW-0539">Nucleus</keyword>
<reference evidence="11" key="1">
    <citation type="submission" date="2020-07" db="EMBL/GenBank/DDBJ databases">
        <title>Draft Genome Sequence of a Deep-Sea Yeast, Naganishia (Cryptococcus) liquefaciens strain N6.</title>
        <authorList>
            <person name="Han Y.W."/>
            <person name="Kajitani R."/>
            <person name="Morimoto H."/>
            <person name="Parhat M."/>
            <person name="Tsubouchi H."/>
            <person name="Bakenova O."/>
            <person name="Ogata M."/>
            <person name="Argunhan B."/>
            <person name="Aoki R."/>
            <person name="Kajiwara S."/>
            <person name="Itoh T."/>
            <person name="Iwasaki H."/>
        </authorList>
    </citation>
    <scope>NUCLEOTIDE SEQUENCE</scope>
    <source>
        <strain evidence="11">N6</strain>
    </source>
</reference>
<dbReference type="InterPro" id="IPR002140">
    <property type="entry name" value="Sdo1/SBDS"/>
</dbReference>
<comment type="caution">
    <text evidence="11">The sequence shown here is derived from an EMBL/GenBank/DDBJ whole genome shotgun (WGS) entry which is preliminary data.</text>
</comment>
<evidence type="ECO:0000259" key="10">
    <source>
        <dbReference type="Pfam" id="PF20268"/>
    </source>
</evidence>
<protein>
    <recommendedName>
        <fullName evidence="13">Ribosome assembly factor SBDS</fullName>
    </recommendedName>
</protein>
<dbReference type="SUPFAM" id="SSF109728">
    <property type="entry name" value="Hypothetical protein AF0491, middle domain"/>
    <property type="match status" value="1"/>
</dbReference>
<evidence type="ECO:0000256" key="7">
    <source>
        <dbReference type="ARBA" id="ARBA00049708"/>
    </source>
</evidence>
<dbReference type="Pfam" id="PF09377">
    <property type="entry name" value="SBDS_domain_II"/>
    <property type="match status" value="1"/>
</dbReference>
<feature type="domain" description="Ribosome maturation protein SDO1/SBDS C-terminal" evidence="10">
    <location>
        <begin position="174"/>
        <end position="239"/>
    </location>
</feature>
<dbReference type="EMBL" id="BLZA01000058">
    <property type="protein sequence ID" value="GHJ90448.1"/>
    <property type="molecule type" value="Genomic_DNA"/>
</dbReference>
<keyword evidence="5" id="KW-0690">Ribosome biogenesis</keyword>
<evidence type="ECO:0000256" key="3">
    <source>
        <dbReference type="ARBA" id="ARBA00007433"/>
    </source>
</evidence>
<dbReference type="InterPro" id="IPR018023">
    <property type="entry name" value="Ribosome_mat_SBDS_CS"/>
</dbReference>
<evidence type="ECO:0000313" key="11">
    <source>
        <dbReference type="EMBL" id="GHJ90448.1"/>
    </source>
</evidence>
<feature type="domain" description="Ribosome maturation protein SDO1/SBDS central" evidence="9">
    <location>
        <begin position="109"/>
        <end position="172"/>
    </location>
</feature>
<dbReference type="GO" id="GO:0042256">
    <property type="term" value="P:cytosolic ribosome assembly"/>
    <property type="evidence" value="ECO:0007669"/>
    <property type="project" value="InterPro"/>
</dbReference>
<dbReference type="PANTHER" id="PTHR10927:SF1">
    <property type="entry name" value="RIBOSOME MATURATION PROTEIN SBDS"/>
    <property type="match status" value="1"/>
</dbReference>
<dbReference type="GO" id="GO:0005737">
    <property type="term" value="C:cytoplasm"/>
    <property type="evidence" value="ECO:0007669"/>
    <property type="project" value="UniProtKB-SubCell"/>
</dbReference>
<dbReference type="AlphaFoldDB" id="A0A8H3U0F7"/>
<feature type="domain" description="Ribosome maturation protein SDO1/SBDS N-terminal" evidence="8">
    <location>
        <begin position="14"/>
        <end position="100"/>
    </location>
</feature>
<evidence type="ECO:0000259" key="9">
    <source>
        <dbReference type="Pfam" id="PF09377"/>
    </source>
</evidence>
<keyword evidence="4" id="KW-0963">Cytoplasm</keyword>
<dbReference type="OrthoDB" id="10253092at2759"/>
<evidence type="ECO:0000256" key="2">
    <source>
        <dbReference type="ARBA" id="ARBA00004496"/>
    </source>
</evidence>
<dbReference type="Proteomes" id="UP000620104">
    <property type="component" value="Unassembled WGS sequence"/>
</dbReference>
<dbReference type="InterPro" id="IPR036786">
    <property type="entry name" value="Ribosome_mat_SBDS_N_sf"/>
</dbReference>
<sequence>MKINQPSASIKLTNVSVVRIKKGGKRFEIACYKNKVGEYRSGVEKDVDEVLQIANVFTNVSKGAVAKTTDLQSCFRTTSIPDIVREILLKGELQVGEKERSHALGNLWKEVAGLVADKVVDPATKRPYSVSMVEKAMQEVHFNVRAERSAKSQALECIKLLLEKSPLPIERARMKVRITMPNRDGKRLKERVLACADTVEEDDMTSEEWEVIMLIDPGQFRVLNELLEAETKGRGRMESMGYAAVTTEEKLE</sequence>
<comment type="subunit">
    <text evidence="7">Associates with the 60S ribosomal subunit.</text>
</comment>
<comment type="similarity">
    <text evidence="3">Belongs to the SDO1/SBDS family.</text>
</comment>